<dbReference type="PANTHER" id="PTHR43124:SF10">
    <property type="entry name" value="PURINE EFFLUX PUMP PBUE"/>
    <property type="match status" value="1"/>
</dbReference>
<feature type="transmembrane region" description="Helical" evidence="6">
    <location>
        <begin position="216"/>
        <end position="237"/>
    </location>
</feature>
<feature type="transmembrane region" description="Helical" evidence="6">
    <location>
        <begin position="82"/>
        <end position="103"/>
    </location>
</feature>
<name>I3TRX6_TISMK</name>
<evidence type="ECO:0000313" key="9">
    <source>
        <dbReference type="Proteomes" id="UP000005258"/>
    </source>
</evidence>
<feature type="transmembrane region" description="Helical" evidence="6">
    <location>
        <begin position="281"/>
        <end position="300"/>
    </location>
</feature>
<organism evidence="8 9">
    <name type="scientific">Tistrella mobilis (strain KA081020-065)</name>
    <dbReference type="NCBI Taxonomy" id="1110502"/>
    <lineage>
        <taxon>Bacteria</taxon>
        <taxon>Pseudomonadati</taxon>
        <taxon>Pseudomonadota</taxon>
        <taxon>Alphaproteobacteria</taxon>
        <taxon>Geminicoccales</taxon>
        <taxon>Geminicoccaceae</taxon>
        <taxon>Tistrella</taxon>
    </lineage>
</organism>
<protein>
    <submittedName>
        <fullName evidence="8">Transporter protein</fullName>
    </submittedName>
</protein>
<geneLocation type="plasmid" evidence="8 9">
    <name>pTM1</name>
</geneLocation>
<evidence type="ECO:0000256" key="2">
    <source>
        <dbReference type="ARBA" id="ARBA00022475"/>
    </source>
</evidence>
<proteinExistence type="predicted"/>
<dbReference type="Proteomes" id="UP000005258">
    <property type="component" value="Plasmid pTM1"/>
</dbReference>
<evidence type="ECO:0000259" key="7">
    <source>
        <dbReference type="PROSITE" id="PS50850"/>
    </source>
</evidence>
<keyword evidence="4 6" id="KW-1133">Transmembrane helix</keyword>
<dbReference type="AlphaFoldDB" id="I3TRX6"/>
<sequence length="396" mass="39862">MDDQTSQTDTPPPRGLIGLLIAAVVTVGSNALLLSPILLDVARDFATDSVTIARVISAYGAATAVSALFLSTAVDRFGAKRVLVATTAVMALALAASAAAPAWPVLAAAQMLAGITAGMLLPAIYATATSLGGAARGARVLGRVLNGWAISLVAGVPASAAITDLAGWRVAYVVLAVIAAATCLGCRRLPAGPARDTASTPHRVASPLATLRRPGVASLLVVCLTFMTAFYGCYAFVGDAFRRALDLDAGTAGLFVLAYGAGFGLASLAAPLIDRIGPARLLPRVMVAIAGVYLVLTPALQTFPTALAVAAVWGMVNHLGLNMLVLLLSRRAAGAGGAVMGLHSAVTYTAVFLGPLLLGLAYEGIGFGAVAGAAAAAALIGAVAAWRDASRWSPSH</sequence>
<keyword evidence="2" id="KW-1003">Cell membrane</keyword>
<evidence type="ECO:0000256" key="5">
    <source>
        <dbReference type="ARBA" id="ARBA00023136"/>
    </source>
</evidence>
<dbReference type="Gene3D" id="1.20.1250.20">
    <property type="entry name" value="MFS general substrate transporter like domains"/>
    <property type="match status" value="1"/>
</dbReference>
<keyword evidence="5 6" id="KW-0472">Membrane</keyword>
<evidence type="ECO:0000256" key="4">
    <source>
        <dbReference type="ARBA" id="ARBA00022989"/>
    </source>
</evidence>
<keyword evidence="8" id="KW-0614">Plasmid</keyword>
<feature type="transmembrane region" description="Helical" evidence="6">
    <location>
        <begin position="306"/>
        <end position="328"/>
    </location>
</feature>
<accession>I3TRX6</accession>
<feature type="transmembrane region" description="Helical" evidence="6">
    <location>
        <begin position="249"/>
        <end position="269"/>
    </location>
</feature>
<dbReference type="Pfam" id="PF07690">
    <property type="entry name" value="MFS_1"/>
    <property type="match status" value="1"/>
</dbReference>
<dbReference type="GO" id="GO:0022857">
    <property type="term" value="F:transmembrane transporter activity"/>
    <property type="evidence" value="ECO:0007669"/>
    <property type="project" value="InterPro"/>
</dbReference>
<evidence type="ECO:0000256" key="6">
    <source>
        <dbReference type="SAM" id="Phobius"/>
    </source>
</evidence>
<feature type="transmembrane region" description="Helical" evidence="6">
    <location>
        <begin position="166"/>
        <end position="186"/>
    </location>
</feature>
<dbReference type="InterPro" id="IPR020846">
    <property type="entry name" value="MFS_dom"/>
</dbReference>
<keyword evidence="3 6" id="KW-0812">Transmembrane</keyword>
<dbReference type="EMBL" id="CP003237">
    <property type="protein sequence ID" value="AFK55514.1"/>
    <property type="molecule type" value="Genomic_DNA"/>
</dbReference>
<keyword evidence="9" id="KW-1185">Reference proteome</keyword>
<dbReference type="KEGG" id="tmo:TMO_a0111"/>
<feature type="transmembrane region" description="Helical" evidence="6">
    <location>
        <begin position="335"/>
        <end position="358"/>
    </location>
</feature>
<dbReference type="HOGENOM" id="CLU_001265_61_5_5"/>
<feature type="transmembrane region" description="Helical" evidence="6">
    <location>
        <begin position="16"/>
        <end position="39"/>
    </location>
</feature>
<feature type="transmembrane region" description="Helical" evidence="6">
    <location>
        <begin position="364"/>
        <end position="386"/>
    </location>
</feature>
<evidence type="ECO:0000313" key="8">
    <source>
        <dbReference type="EMBL" id="AFK55514.1"/>
    </source>
</evidence>
<feature type="transmembrane region" description="Helical" evidence="6">
    <location>
        <begin position="109"/>
        <end position="128"/>
    </location>
</feature>
<gene>
    <name evidence="8" type="primary">ywfA</name>
    <name evidence="8" type="ordered locus">TMO_a0111</name>
</gene>
<dbReference type="InterPro" id="IPR036259">
    <property type="entry name" value="MFS_trans_sf"/>
</dbReference>
<feature type="transmembrane region" description="Helical" evidence="6">
    <location>
        <begin position="140"/>
        <end position="160"/>
    </location>
</feature>
<evidence type="ECO:0000256" key="3">
    <source>
        <dbReference type="ARBA" id="ARBA00022692"/>
    </source>
</evidence>
<dbReference type="InterPro" id="IPR011701">
    <property type="entry name" value="MFS"/>
</dbReference>
<feature type="transmembrane region" description="Helical" evidence="6">
    <location>
        <begin position="51"/>
        <end position="70"/>
    </location>
</feature>
<reference evidence="8 9" key="1">
    <citation type="journal article" date="2012" name="J. Am. Chem. Soc.">
        <title>Bacterial biosynthesis and maturation of the didemnin anti-cancer agents.</title>
        <authorList>
            <person name="Xu Y."/>
            <person name="Kersten R.D."/>
            <person name="Nam S.J."/>
            <person name="Lu L."/>
            <person name="Al-Suwailem A.M."/>
            <person name="Zheng H."/>
            <person name="Fenical W."/>
            <person name="Dorrestein P.C."/>
            <person name="Moore B.S."/>
            <person name="Qian P.Y."/>
        </authorList>
    </citation>
    <scope>NUCLEOTIDE SEQUENCE [LARGE SCALE GENOMIC DNA]</scope>
    <source>
        <strain evidence="8 9">KA081020-065</strain>
    </source>
</reference>
<dbReference type="RefSeq" id="WP_014747191.1">
    <property type="nucleotide sequence ID" value="NC_017957.2"/>
</dbReference>
<evidence type="ECO:0000256" key="1">
    <source>
        <dbReference type="ARBA" id="ARBA00004651"/>
    </source>
</evidence>
<comment type="subcellular location">
    <subcellularLocation>
        <location evidence="1">Cell membrane</location>
        <topology evidence="1">Multi-pass membrane protein</topology>
    </subcellularLocation>
</comment>
<dbReference type="PROSITE" id="PS50850">
    <property type="entry name" value="MFS"/>
    <property type="match status" value="1"/>
</dbReference>
<feature type="domain" description="Major facilitator superfamily (MFS) profile" evidence="7">
    <location>
        <begin position="16"/>
        <end position="393"/>
    </location>
</feature>
<dbReference type="SUPFAM" id="SSF103473">
    <property type="entry name" value="MFS general substrate transporter"/>
    <property type="match status" value="1"/>
</dbReference>
<dbReference type="PANTHER" id="PTHR43124">
    <property type="entry name" value="PURINE EFFLUX PUMP PBUE"/>
    <property type="match status" value="1"/>
</dbReference>
<dbReference type="GO" id="GO:0005886">
    <property type="term" value="C:plasma membrane"/>
    <property type="evidence" value="ECO:0007669"/>
    <property type="project" value="UniProtKB-SubCell"/>
</dbReference>
<dbReference type="InterPro" id="IPR050189">
    <property type="entry name" value="MFS_Efflux_Transporters"/>
</dbReference>